<dbReference type="GO" id="GO:0033309">
    <property type="term" value="C:SBF transcription complex"/>
    <property type="evidence" value="ECO:0007669"/>
    <property type="project" value="TreeGrafter"/>
</dbReference>
<dbReference type="InterPro" id="IPR002110">
    <property type="entry name" value="Ankyrin_rpt"/>
</dbReference>
<dbReference type="InterPro" id="IPR018004">
    <property type="entry name" value="KilA/APSES_HTH"/>
</dbReference>
<evidence type="ECO:0000259" key="5">
    <source>
        <dbReference type="PROSITE" id="PS51299"/>
    </source>
</evidence>
<evidence type="ECO:0000313" key="7">
    <source>
        <dbReference type="Proteomes" id="UP000245591"/>
    </source>
</evidence>
<feature type="region of interest" description="Disordered" evidence="4">
    <location>
        <begin position="1307"/>
        <end position="1326"/>
    </location>
</feature>
<protein>
    <recommendedName>
        <fullName evidence="5">HTH APSES-type domain-containing protein</fullName>
    </recommendedName>
</protein>
<keyword evidence="7" id="KW-1185">Reference proteome</keyword>
<name>A0A2U1JC87_SMIAN</name>
<dbReference type="SUPFAM" id="SSF54616">
    <property type="entry name" value="DNA-binding domain of Mlu1-box binding protein MBP1"/>
    <property type="match status" value="1"/>
</dbReference>
<evidence type="ECO:0000256" key="1">
    <source>
        <dbReference type="ARBA" id="ARBA00022737"/>
    </source>
</evidence>
<gene>
    <name evidence="6" type="ORF">BB558_001208</name>
</gene>
<feature type="region of interest" description="Disordered" evidence="4">
    <location>
        <begin position="874"/>
        <end position="935"/>
    </location>
</feature>
<dbReference type="Pfam" id="PF04383">
    <property type="entry name" value="KilA-N"/>
    <property type="match status" value="1"/>
</dbReference>
<dbReference type="InterPro" id="IPR036887">
    <property type="entry name" value="HTH_APSES_sf"/>
</dbReference>
<dbReference type="Gene3D" id="3.10.260.10">
    <property type="entry name" value="Transcription regulator HTH, APSES-type DNA-binding domain"/>
    <property type="match status" value="1"/>
</dbReference>
<dbReference type="PANTHER" id="PTHR43828:SF3">
    <property type="entry name" value="CHROMO DOMAIN-CONTAINING PROTEIN"/>
    <property type="match status" value="1"/>
</dbReference>
<dbReference type="GO" id="GO:0003677">
    <property type="term" value="F:DNA binding"/>
    <property type="evidence" value="ECO:0007669"/>
    <property type="project" value="InterPro"/>
</dbReference>
<dbReference type="GO" id="GO:0030907">
    <property type="term" value="C:MBF transcription complex"/>
    <property type="evidence" value="ECO:0007669"/>
    <property type="project" value="TreeGrafter"/>
</dbReference>
<evidence type="ECO:0000256" key="4">
    <source>
        <dbReference type="SAM" id="MobiDB-lite"/>
    </source>
</evidence>
<dbReference type="Proteomes" id="UP000245591">
    <property type="component" value="Unassembled WGS sequence"/>
</dbReference>
<dbReference type="Pfam" id="PF12796">
    <property type="entry name" value="Ank_2"/>
    <property type="match status" value="1"/>
</dbReference>
<accession>A0A2U1JC87</accession>
<feature type="region of interest" description="Disordered" evidence="4">
    <location>
        <begin position="720"/>
        <end position="755"/>
    </location>
</feature>
<dbReference type="InterPro" id="IPR036770">
    <property type="entry name" value="Ankyrin_rpt-contain_sf"/>
</dbReference>
<sequence length="1653" mass="186274">MTVSKHLKGLQDMSESTKDQVWSASYAGVEVYQQLYNDTAVMRRISDSYVNITQVLKCAQYDKLHRTRFLEKEVHNGTHEKVQGGYGKYQGTWVPLEKAVELAKRLNVFNSLKNILEYDIKDQEKPPTAPCSLESMRDRKKRKQSIQTKGLQISPLYTNQANTPNNTNATKNMSVRQPGLAPISQSILPRTTSSNSSVLYDGEMRPISSTKIPANAYSNQYPQNISNIHPSPLSLTRSVNVGSGGYEPRYPNILSDNSHRSNSHINSSANYQEAEGVPVYLKQSIKDGHSHSFNQKYAKNIPIFDSVNIYDSPKESVEMNQKMIDSTHENHQSKAMLKRKSGSEFSVDASKRILSDDKKLELQGKTKSLKSGKDNINNTFDSPNYENEEVYNSNYSSLIGKGPYRNDTTTPKKQILKNSDSYVDNEPKTIPINGKTNRLSSIGNNNNSQGLPALVAAAEIHLTAKNSKDEIMENLKNIQKPSQSMPANFEANMQLNNSKNSSSGSTNSINTTAMNFVKLRTFLTNNEGSKPNNNTYNHISRSQEWADNSPETLLPPDLEAFVRTDNTYLPGTALGPGKMTTIHYAVRTGHMQTIQILLSRGFHTEATRDGRTPLMLAASSFICWKVRHRNVFPQILDLFNNTIMKRDKNGQTLVHYIASGPVLDYNVIKRNSDNKTPSDSSGPFALNKHLLIKSGSIDLSKKSNSLLIRSSSVCNPSSLKAFPDLNTTQNDKNLNEDSNSQERNSTEKRSSLVPNDKDDLKACKAEASLYYMKCLIRHLRKTNQLEILQWRDYKEKLALDIAENTELNGTSELLKDQSLVLDESQAVGFGGSENSFIDSYNPISSEMDRNNHFESTKPSSYKAVVEKDYGSLLTKKPSMDENFSDISTEDENEIPNQPQPNLSVKEKSYPKNHRNRNIGSSDDTHSESDDTPLMYRPNKIYQPIYNRDDITLRTNNPNDKNTIDSNGFENEYRLNRDLSSEPETVHLDSSDQENTTSNIHNKRTSTEILNLNKKARVSFDPHNNHSPNLDYSNHEKIATAHINTNPVKTRGRPRKHRPQTGVAGNNDHYPSKDHFPVNNSQQITNEPLNTERVSKDKRKNNNIDSDYKYSENQPSNLTPPVRRKGEGEDLNMVHQNQNYSSDIQNAQKTTIGLQRSSDSNVPLLYRMEAQMASSAQKRLVYPKLGEFPSSHSISNFSEPRKPSKGLSGSLNTPPHMNRSVESVLKNQRLVSSNQHFKPNSQVNGLQRHIDSETTTHDKPTAYNFEKNDFQESPSLKIKNHKKSGFSNTPQNLKLSSAIREFAAQSHNNDKTYHNSGKNAEHSEGRQDPLQIHRNQNSAQDLHSQVQPFPHSYNEISNKINKFMNNLNNQHQKSWNGVNLDINYSKSLLNDLNSDVFKYKEAIKSVEKVISSHLSQFTIDQHNPVSDIISDGKNRTFTPPNSKDTSASATKNKQTKQNKKDSEMDTQASSGQTFIPHLLGDLYNRLCVEESLLVKEISKKIVQKQIVSSFNDLAFRLAKNSNIDIKNITTNNSGIFDNETINTNVDMQTKDINNGQDNLVVEHKNATHFLENNSVDTSSTKKTSMLEPETSTNITNDTQIHKDSIDKSQPSESHSNSNLLDDSNSEKQRDILLKKLSTQISDTKSLIEELVKLV</sequence>
<dbReference type="InterPro" id="IPR051642">
    <property type="entry name" value="SWI6-like"/>
</dbReference>
<dbReference type="PROSITE" id="PS51299">
    <property type="entry name" value="HTH_APSES"/>
    <property type="match status" value="1"/>
</dbReference>
<feature type="region of interest" description="Disordered" evidence="4">
    <location>
        <begin position="981"/>
        <end position="1006"/>
    </location>
</feature>
<feature type="compositionally biased region" description="Basic and acidic residues" evidence="4">
    <location>
        <begin position="744"/>
        <end position="755"/>
    </location>
</feature>
<feature type="compositionally biased region" description="Polar residues" evidence="4">
    <location>
        <begin position="145"/>
        <end position="157"/>
    </location>
</feature>
<feature type="domain" description="HTH APSES-type" evidence="5">
    <location>
        <begin position="21"/>
        <end position="127"/>
    </location>
</feature>
<reference evidence="6 7" key="1">
    <citation type="journal article" date="2018" name="MBio">
        <title>Comparative Genomics Reveals the Core Gene Toolbox for the Fungus-Insect Symbiosis.</title>
        <authorList>
            <person name="Wang Y."/>
            <person name="Stata M."/>
            <person name="Wang W."/>
            <person name="Stajich J.E."/>
            <person name="White M.M."/>
            <person name="Moncalvo J.M."/>
        </authorList>
    </citation>
    <scope>NUCLEOTIDE SEQUENCE [LARGE SCALE GENOMIC DNA]</scope>
    <source>
        <strain evidence="6 7">AUS-126-30</strain>
    </source>
</reference>
<keyword evidence="1" id="KW-0677">Repeat</keyword>
<feature type="region of interest" description="Disordered" evidence="4">
    <location>
        <begin position="1573"/>
        <end position="1622"/>
    </location>
</feature>
<organism evidence="6 7">
    <name type="scientific">Smittium angustum</name>
    <dbReference type="NCBI Taxonomy" id="133377"/>
    <lineage>
        <taxon>Eukaryota</taxon>
        <taxon>Fungi</taxon>
        <taxon>Fungi incertae sedis</taxon>
        <taxon>Zoopagomycota</taxon>
        <taxon>Kickxellomycotina</taxon>
        <taxon>Harpellomycetes</taxon>
        <taxon>Harpellales</taxon>
        <taxon>Legeriomycetaceae</taxon>
        <taxon>Smittium</taxon>
    </lineage>
</organism>
<keyword evidence="2 3" id="KW-0040">ANK repeat</keyword>
<feature type="region of interest" description="Disordered" evidence="4">
    <location>
        <begin position="1191"/>
        <end position="1217"/>
    </location>
</feature>
<feature type="region of interest" description="Disordered" evidence="4">
    <location>
        <begin position="124"/>
        <end position="173"/>
    </location>
</feature>
<dbReference type="SMART" id="SM01252">
    <property type="entry name" value="KilA-N"/>
    <property type="match status" value="1"/>
</dbReference>
<evidence type="ECO:0000256" key="3">
    <source>
        <dbReference type="PROSITE-ProRule" id="PRU00023"/>
    </source>
</evidence>
<comment type="caution">
    <text evidence="6">The sequence shown here is derived from an EMBL/GenBank/DDBJ whole genome shotgun (WGS) entry which is preliminary data.</text>
</comment>
<feature type="compositionally biased region" description="Polar residues" evidence="4">
    <location>
        <begin position="1077"/>
        <end position="1088"/>
    </location>
</feature>
<proteinExistence type="predicted"/>
<feature type="repeat" description="ANK" evidence="3">
    <location>
        <begin position="577"/>
        <end position="609"/>
    </location>
</feature>
<evidence type="ECO:0000256" key="2">
    <source>
        <dbReference type="ARBA" id="ARBA00023043"/>
    </source>
</evidence>
<dbReference type="PROSITE" id="PS50297">
    <property type="entry name" value="ANK_REP_REGION"/>
    <property type="match status" value="1"/>
</dbReference>
<feature type="compositionally biased region" description="Basic and acidic residues" evidence="4">
    <location>
        <begin position="1099"/>
        <end position="1109"/>
    </location>
</feature>
<evidence type="ECO:0000313" key="6">
    <source>
        <dbReference type="EMBL" id="PWA02634.1"/>
    </source>
</evidence>
<dbReference type="SUPFAM" id="SSF48403">
    <property type="entry name" value="Ankyrin repeat"/>
    <property type="match status" value="1"/>
</dbReference>
<feature type="compositionally biased region" description="Polar residues" evidence="4">
    <location>
        <begin position="1573"/>
        <end position="1597"/>
    </location>
</feature>
<feature type="compositionally biased region" description="Polar residues" evidence="4">
    <location>
        <begin position="725"/>
        <end position="743"/>
    </location>
</feature>
<feature type="region of interest" description="Disordered" evidence="4">
    <location>
        <begin position="1424"/>
        <end position="1467"/>
    </location>
</feature>
<dbReference type="InterPro" id="IPR003163">
    <property type="entry name" value="Tscrpt_reg_HTH_APSES-type"/>
</dbReference>
<dbReference type="Gene3D" id="1.25.40.20">
    <property type="entry name" value="Ankyrin repeat-containing domain"/>
    <property type="match status" value="1"/>
</dbReference>
<feature type="region of interest" description="Disordered" evidence="4">
    <location>
        <begin position="1042"/>
        <end position="1126"/>
    </location>
</feature>
<dbReference type="GO" id="GO:0001228">
    <property type="term" value="F:DNA-binding transcription activator activity, RNA polymerase II-specific"/>
    <property type="evidence" value="ECO:0007669"/>
    <property type="project" value="UniProtKB-ARBA"/>
</dbReference>
<feature type="compositionally biased region" description="Low complexity" evidence="4">
    <location>
        <begin position="1610"/>
        <end position="1621"/>
    </location>
</feature>
<dbReference type="EMBL" id="MBFU01000067">
    <property type="protein sequence ID" value="PWA02634.1"/>
    <property type="molecule type" value="Genomic_DNA"/>
</dbReference>
<feature type="compositionally biased region" description="Basic residues" evidence="4">
    <location>
        <begin position="1049"/>
        <end position="1058"/>
    </location>
</feature>
<feature type="compositionally biased region" description="Polar residues" evidence="4">
    <location>
        <begin position="952"/>
        <end position="968"/>
    </location>
</feature>
<feature type="compositionally biased region" description="Polar residues" evidence="4">
    <location>
        <begin position="1434"/>
        <end position="1448"/>
    </location>
</feature>
<dbReference type="PROSITE" id="PS50088">
    <property type="entry name" value="ANK_REPEAT"/>
    <property type="match status" value="1"/>
</dbReference>
<feature type="compositionally biased region" description="Low complexity" evidence="4">
    <location>
        <begin position="158"/>
        <end position="172"/>
    </location>
</feature>
<dbReference type="PANTHER" id="PTHR43828">
    <property type="entry name" value="ASPARAGINASE"/>
    <property type="match status" value="1"/>
</dbReference>
<feature type="region of interest" description="Disordered" evidence="4">
    <location>
        <begin position="949"/>
        <end position="969"/>
    </location>
</feature>